<dbReference type="Pfam" id="PF13481">
    <property type="entry name" value="AAA_25"/>
    <property type="match status" value="1"/>
</dbReference>
<protein>
    <submittedName>
        <fullName evidence="2">AAA family ATPase</fullName>
    </submittedName>
</protein>
<gene>
    <name evidence="2" type="ORF">GCU54_17250</name>
</gene>
<dbReference type="InterPro" id="IPR027417">
    <property type="entry name" value="P-loop_NTPase"/>
</dbReference>
<evidence type="ECO:0000256" key="1">
    <source>
        <dbReference type="SAM" id="MobiDB-lite"/>
    </source>
</evidence>
<proteinExistence type="predicted"/>
<accession>A0A6P0GK58</accession>
<dbReference type="Gene3D" id="3.40.50.300">
    <property type="entry name" value="P-loop containing nucleotide triphosphate hydrolases"/>
    <property type="match status" value="1"/>
</dbReference>
<comment type="caution">
    <text evidence="2">The sequence shown here is derived from an EMBL/GenBank/DDBJ whole genome shotgun (WGS) entry which is preliminary data.</text>
</comment>
<dbReference type="SUPFAM" id="SSF52540">
    <property type="entry name" value="P-loop containing nucleoside triphosphate hydrolases"/>
    <property type="match status" value="1"/>
</dbReference>
<dbReference type="AlphaFoldDB" id="A0A6P0GK58"/>
<organism evidence="2 3">
    <name type="scientific">Geodermatophilus normandii</name>
    <dbReference type="NCBI Taxonomy" id="1137989"/>
    <lineage>
        <taxon>Bacteria</taxon>
        <taxon>Bacillati</taxon>
        <taxon>Actinomycetota</taxon>
        <taxon>Actinomycetes</taxon>
        <taxon>Geodermatophilales</taxon>
        <taxon>Geodermatophilaceae</taxon>
        <taxon>Geodermatophilus</taxon>
    </lineage>
</organism>
<evidence type="ECO:0000313" key="3">
    <source>
        <dbReference type="Proteomes" id="UP000471126"/>
    </source>
</evidence>
<dbReference type="EMBL" id="JAAGWE010000030">
    <property type="protein sequence ID" value="NEM07743.1"/>
    <property type="molecule type" value="Genomic_DNA"/>
</dbReference>
<name>A0A6P0GK58_9ACTN</name>
<dbReference type="Proteomes" id="UP000471126">
    <property type="component" value="Unassembled WGS sequence"/>
</dbReference>
<sequence>MTILAQPQGALLEARRALGARTVDEVLAAYDGRPLFVVEGVVHVAATLVFGASGGGKTWLTASLVAAVASGRPWFGRTVDGPRDCIILAADPDGEREYAERVASYLPGAGRDRVLITVPPRPEQLEWQALAQHLLDCGTGLVVIDNLYSWAGEVDIIKNAEVARPLACVRALTDLGIPVVLVHHTSQGGKKAAGVHSIPAFFRHQVFVAQDRLETSGNSTATDTVWVTREAGRIVDVHGERPAISVDGPLPEHGQRRPTARADDKRRRAHGLLEQAPQLSSDHERGAYLAESMPDVATPEAGRGLVRRMRKAGWTPPGTE</sequence>
<evidence type="ECO:0000313" key="2">
    <source>
        <dbReference type="EMBL" id="NEM07743.1"/>
    </source>
</evidence>
<dbReference type="RefSeq" id="WP_163477823.1">
    <property type="nucleotide sequence ID" value="NZ_JAAGWE010000030.1"/>
</dbReference>
<feature type="region of interest" description="Disordered" evidence="1">
    <location>
        <begin position="242"/>
        <end position="320"/>
    </location>
</feature>
<reference evidence="2 3" key="1">
    <citation type="submission" date="2019-12" db="EMBL/GenBank/DDBJ databases">
        <title>WGS of CPCC 203550 I12A-02606.</title>
        <authorList>
            <person name="Jiang Z."/>
        </authorList>
    </citation>
    <scope>NUCLEOTIDE SEQUENCE [LARGE SCALE GENOMIC DNA]</scope>
    <source>
        <strain evidence="2 3">I12A-02606</strain>
    </source>
</reference>